<dbReference type="Gene3D" id="2.40.50.230">
    <property type="entry name" value="Gp5 N-terminal domain"/>
    <property type="match status" value="1"/>
</dbReference>
<dbReference type="NCBIfam" id="TIGR03361">
    <property type="entry name" value="VI_Rhs_Vgr"/>
    <property type="match status" value="1"/>
</dbReference>
<dbReference type="SUPFAM" id="SSF69279">
    <property type="entry name" value="Phage tail proteins"/>
    <property type="match status" value="2"/>
</dbReference>
<dbReference type="Pfam" id="PF10106">
    <property type="entry name" value="DUF2345"/>
    <property type="match status" value="1"/>
</dbReference>
<dbReference type="Gene3D" id="4.10.220.110">
    <property type="match status" value="1"/>
</dbReference>
<comment type="caution">
    <text evidence="3">The sequence shown here is derived from an EMBL/GenBank/DDBJ whole genome shotgun (WGS) entry which is preliminary data.</text>
</comment>
<dbReference type="InterPro" id="IPR037026">
    <property type="entry name" value="Vgr_OB-fold_dom_sf"/>
</dbReference>
<evidence type="ECO:0000313" key="4">
    <source>
        <dbReference type="Proteomes" id="UP000574067"/>
    </source>
</evidence>
<feature type="domain" description="Putative type VI secretion system Rhs element associated Vgr" evidence="2">
    <location>
        <begin position="555"/>
        <end position="662"/>
    </location>
</feature>
<dbReference type="Gene3D" id="2.30.110.50">
    <property type="match status" value="1"/>
</dbReference>
<reference evidence="3 4" key="1">
    <citation type="submission" date="2020-04" db="EMBL/GenBank/DDBJ databases">
        <title>Azohydromonas sp. isolated from soil.</title>
        <authorList>
            <person name="Dahal R.H."/>
        </authorList>
    </citation>
    <scope>NUCLEOTIDE SEQUENCE [LARGE SCALE GENOMIC DNA]</scope>
    <source>
        <strain evidence="3 4">G-1-1-14</strain>
    </source>
</reference>
<dbReference type="InterPro" id="IPR006533">
    <property type="entry name" value="T6SS_Vgr_RhsGE"/>
</dbReference>
<dbReference type="EMBL" id="JABBFW010000004">
    <property type="protein sequence ID" value="NML14924.1"/>
    <property type="molecule type" value="Genomic_DNA"/>
</dbReference>
<evidence type="ECO:0000259" key="1">
    <source>
        <dbReference type="Pfam" id="PF10106"/>
    </source>
</evidence>
<dbReference type="Gene3D" id="3.55.50.10">
    <property type="entry name" value="Baseplate protein-like domains"/>
    <property type="match status" value="1"/>
</dbReference>
<dbReference type="InterPro" id="IPR028244">
    <property type="entry name" value="T6SS_Rhs_Vgr_dom"/>
</dbReference>
<dbReference type="Pfam" id="PF05954">
    <property type="entry name" value="Phage_GPD"/>
    <property type="match status" value="1"/>
</dbReference>
<evidence type="ECO:0000313" key="3">
    <source>
        <dbReference type="EMBL" id="NML14924.1"/>
    </source>
</evidence>
<sequence length="913" mass="98160">MNLHDLARDPLERFLDQGRRPIRLRFGQPVAPHFNGVLLPQQLHVSEGLCEGLRADITCLTTRADLDVQALIGLPVEVGLVTDRGGLRRFSVIVTQARLGQGDGALTAVQLGARDLLGVMEQRRGNRVFLDKSVPEIARLVLEGWQRRCPALARCFDWTLLLDEARYPRRACTLQLHQSDADFLRGLLAREGIGWFFRPGADGHGATPRQELVLFDDAGRLPANAAGPLRYHHSRGTEQRDSIELLVPTHELVAGSVRRASWDHEMARVDIAGAEGGVDQGAAGNALAAALHDARIELPHAGADLADFDRLTRVALHRHAGRAQLLHGVGSVREQAVGEYNRIDGHPQLDTREPRQRELLTVRLQHWARSNLPKELDDRVQALLGASTARVPGWADTPPPCDADERYVNRFTAVQRDAPLAPAWDPRFDLPAMPLMTASVVGVGNVPVWCDELGRVKVQFHGLDPEDHEHAQGAGTNGNAGDSAWVRVNGLWCGPGFGVVFPLRPGMEVSIGFEMGDPSRPVIMGSRHHAANPPPRFDALTGLPHNHALSGIVTRELEGSRQQQLRFNDTRDHISVQLASDHAASQLNLGDLATPMRQGRTQPRGEGAELRSDATTAVRGAQGVLISSAAQPEAGGHHLAREELLGLLRALHSAVEQLGALADTHQAGATDPKRLERLVRLLQDWDKGSNIDPKAAGGGAGVVAVSAAAGAAIASQDNLLLGAQTHIDSVSVGHTQLSAGGQIRQRAVAGLSSFAHQGGIETVAAQGPVSVQAHDGDIELLAARSLRLTAGAKVVIQAPEIELVSQGAATRWGGGAIYEQAREAYVVKSMTFTHSSGGDGVPAGVKAPGSGLKFDQQVVMRWTGTNEPMAHQRYLVRTASGATFEGVTDGNGLTQRFPLAEPYESYTVEPQYD</sequence>
<dbReference type="AlphaFoldDB" id="A0A848F5Q4"/>
<dbReference type="RefSeq" id="WP_169159832.1">
    <property type="nucleotide sequence ID" value="NZ_JABBFW010000004.1"/>
</dbReference>
<keyword evidence="4" id="KW-1185">Reference proteome</keyword>
<dbReference type="InterPro" id="IPR018769">
    <property type="entry name" value="VgrG2_DUF2345"/>
</dbReference>
<dbReference type="NCBIfam" id="TIGR01646">
    <property type="entry name" value="vgr_GE"/>
    <property type="match status" value="1"/>
</dbReference>
<dbReference type="SUPFAM" id="SSF69255">
    <property type="entry name" value="gp5 N-terminal domain-like"/>
    <property type="match status" value="1"/>
</dbReference>
<accession>A0A848F5Q4</accession>
<dbReference type="Pfam" id="PF13296">
    <property type="entry name" value="T6SS_Vgr"/>
    <property type="match status" value="1"/>
</dbReference>
<feature type="domain" description="DUF2345" evidence="1">
    <location>
        <begin position="696"/>
        <end position="835"/>
    </location>
</feature>
<evidence type="ECO:0000259" key="2">
    <source>
        <dbReference type="Pfam" id="PF13296"/>
    </source>
</evidence>
<name>A0A848F5Q4_9BURK</name>
<proteinExistence type="predicted"/>
<organism evidence="3 4">
    <name type="scientific">Azohydromonas caseinilytica</name>
    <dbReference type="NCBI Taxonomy" id="2728836"/>
    <lineage>
        <taxon>Bacteria</taxon>
        <taxon>Pseudomonadati</taxon>
        <taxon>Pseudomonadota</taxon>
        <taxon>Betaproteobacteria</taxon>
        <taxon>Burkholderiales</taxon>
        <taxon>Sphaerotilaceae</taxon>
        <taxon>Azohydromonas</taxon>
    </lineage>
</organism>
<gene>
    <name evidence="3" type="ORF">HHL10_08035</name>
</gene>
<protein>
    <submittedName>
        <fullName evidence="3">Type VI secretion system tip protein VgrG</fullName>
    </submittedName>
</protein>
<dbReference type="Proteomes" id="UP000574067">
    <property type="component" value="Unassembled WGS sequence"/>
</dbReference>
<dbReference type="InterPro" id="IPR017847">
    <property type="entry name" value="T6SS_RhsGE_Vgr_subset"/>
</dbReference>